<dbReference type="EMBL" id="BMMM01000022">
    <property type="protein sequence ID" value="GGN89167.1"/>
    <property type="molecule type" value="Genomic_DNA"/>
</dbReference>
<keyword evidence="4" id="KW-1185">Reference proteome</keyword>
<dbReference type="PROSITE" id="PS50943">
    <property type="entry name" value="HTH_CROC1"/>
    <property type="match status" value="1"/>
</dbReference>
<reference evidence="3 4" key="1">
    <citation type="journal article" date="2014" name="Int. J. Syst. Evol. Microbiol.">
        <title>Complete genome sequence of Corynebacterium casei LMG S-19264T (=DSM 44701T), isolated from a smear-ripened cheese.</title>
        <authorList>
            <consortium name="US DOE Joint Genome Institute (JGI-PGF)"/>
            <person name="Walter F."/>
            <person name="Albersmeier A."/>
            <person name="Kalinowski J."/>
            <person name="Ruckert C."/>
        </authorList>
    </citation>
    <scope>NUCLEOTIDE SEQUENCE [LARGE SCALE GENOMIC DNA]</scope>
    <source>
        <strain evidence="3 4">CGMCC 4.7111</strain>
    </source>
</reference>
<feature type="domain" description="HTH cro/C1-type" evidence="2">
    <location>
        <begin position="65"/>
        <end position="119"/>
    </location>
</feature>
<evidence type="ECO:0000313" key="3">
    <source>
        <dbReference type="EMBL" id="GGN89167.1"/>
    </source>
</evidence>
<dbReference type="Gene3D" id="1.10.260.40">
    <property type="entry name" value="lambda repressor-like DNA-binding domains"/>
    <property type="match status" value="1"/>
</dbReference>
<dbReference type="SMART" id="SM00530">
    <property type="entry name" value="HTH_XRE"/>
    <property type="match status" value="1"/>
</dbReference>
<dbReference type="RefSeq" id="WP_229703705.1">
    <property type="nucleotide sequence ID" value="NZ_BMMM01000022.1"/>
</dbReference>
<sequence length="162" mass="17234">MSNQAPNEARVIPLRPAATSRPAPAPADVPARGPQRSRPVLAPRQTPPAPASKEPLWRDLVGDVLRRERLAQERTLKDVADAARISMPYLSELERGRKEASSEVLAAAARALGLGLGDLLSLTQDELTRLARAGAGRGRTTSTTSTSPTTTTSRYDGMCLAA</sequence>
<dbReference type="SUPFAM" id="SSF47413">
    <property type="entry name" value="lambda repressor-like DNA-binding domains"/>
    <property type="match status" value="1"/>
</dbReference>
<feature type="region of interest" description="Disordered" evidence="1">
    <location>
        <begin position="131"/>
        <end position="162"/>
    </location>
</feature>
<dbReference type="AlphaFoldDB" id="A0A918D931"/>
<organism evidence="3 4">
    <name type="scientific">Streptomyces albiflavescens</name>
    <dbReference type="NCBI Taxonomy" id="1623582"/>
    <lineage>
        <taxon>Bacteria</taxon>
        <taxon>Bacillati</taxon>
        <taxon>Actinomycetota</taxon>
        <taxon>Actinomycetes</taxon>
        <taxon>Kitasatosporales</taxon>
        <taxon>Streptomycetaceae</taxon>
        <taxon>Streptomyces</taxon>
    </lineage>
</organism>
<evidence type="ECO:0000313" key="4">
    <source>
        <dbReference type="Proteomes" id="UP000600365"/>
    </source>
</evidence>
<proteinExistence type="predicted"/>
<dbReference type="InterPro" id="IPR001387">
    <property type="entry name" value="Cro/C1-type_HTH"/>
</dbReference>
<feature type="compositionally biased region" description="Low complexity" evidence="1">
    <location>
        <begin position="13"/>
        <end position="31"/>
    </location>
</feature>
<dbReference type="CDD" id="cd00093">
    <property type="entry name" value="HTH_XRE"/>
    <property type="match status" value="1"/>
</dbReference>
<gene>
    <name evidence="3" type="ORF">GCM10011579_083670</name>
</gene>
<evidence type="ECO:0000259" key="2">
    <source>
        <dbReference type="PROSITE" id="PS50943"/>
    </source>
</evidence>
<feature type="region of interest" description="Disordered" evidence="1">
    <location>
        <begin position="1"/>
        <end position="54"/>
    </location>
</feature>
<protein>
    <submittedName>
        <fullName evidence="3">Transcriptional regulator</fullName>
    </submittedName>
</protein>
<dbReference type="Proteomes" id="UP000600365">
    <property type="component" value="Unassembled WGS sequence"/>
</dbReference>
<name>A0A918D931_9ACTN</name>
<dbReference type="InterPro" id="IPR010982">
    <property type="entry name" value="Lambda_DNA-bd_dom_sf"/>
</dbReference>
<comment type="caution">
    <text evidence="3">The sequence shown here is derived from an EMBL/GenBank/DDBJ whole genome shotgun (WGS) entry which is preliminary data.</text>
</comment>
<accession>A0A918D931</accession>
<dbReference type="Pfam" id="PF01381">
    <property type="entry name" value="HTH_3"/>
    <property type="match status" value="1"/>
</dbReference>
<evidence type="ECO:0000256" key="1">
    <source>
        <dbReference type="SAM" id="MobiDB-lite"/>
    </source>
</evidence>
<feature type="compositionally biased region" description="Low complexity" evidence="1">
    <location>
        <begin position="131"/>
        <end position="154"/>
    </location>
</feature>
<dbReference type="GO" id="GO:0003677">
    <property type="term" value="F:DNA binding"/>
    <property type="evidence" value="ECO:0007669"/>
    <property type="project" value="InterPro"/>
</dbReference>